<organism evidence="3 4">
    <name type="scientific">Myriangium duriaei CBS 260.36</name>
    <dbReference type="NCBI Taxonomy" id="1168546"/>
    <lineage>
        <taxon>Eukaryota</taxon>
        <taxon>Fungi</taxon>
        <taxon>Dikarya</taxon>
        <taxon>Ascomycota</taxon>
        <taxon>Pezizomycotina</taxon>
        <taxon>Dothideomycetes</taxon>
        <taxon>Dothideomycetidae</taxon>
        <taxon>Myriangiales</taxon>
        <taxon>Myriangiaceae</taxon>
        <taxon>Myriangium</taxon>
    </lineage>
</organism>
<dbReference type="AlphaFoldDB" id="A0A9P4MFG4"/>
<dbReference type="Gene3D" id="3.10.20.90">
    <property type="entry name" value="Phosphatidylinositol 3-kinase Catalytic Subunit, Chain A, domain 1"/>
    <property type="match status" value="1"/>
</dbReference>
<evidence type="ECO:0000313" key="3">
    <source>
        <dbReference type="EMBL" id="KAF2152355.1"/>
    </source>
</evidence>
<accession>A0A9P4MFG4</accession>
<dbReference type="OrthoDB" id="1043111at2759"/>
<evidence type="ECO:0000256" key="1">
    <source>
        <dbReference type="SAM" id="MobiDB-lite"/>
    </source>
</evidence>
<dbReference type="Proteomes" id="UP000799439">
    <property type="component" value="Unassembled WGS sequence"/>
</dbReference>
<dbReference type="PROSITE" id="PS50053">
    <property type="entry name" value="UBIQUITIN_2"/>
    <property type="match status" value="1"/>
</dbReference>
<feature type="domain" description="Ubiquitin-like" evidence="2">
    <location>
        <begin position="171"/>
        <end position="218"/>
    </location>
</feature>
<comment type="caution">
    <text evidence="3">The sequence shown here is derived from an EMBL/GenBank/DDBJ whole genome shotgun (WGS) entry which is preliminary data.</text>
</comment>
<gene>
    <name evidence="3" type="ORF">K461DRAFT_268318</name>
</gene>
<feature type="region of interest" description="Disordered" evidence="1">
    <location>
        <begin position="1"/>
        <end position="95"/>
    </location>
</feature>
<dbReference type="InterPro" id="IPR029071">
    <property type="entry name" value="Ubiquitin-like_domsf"/>
</dbReference>
<proteinExistence type="predicted"/>
<dbReference type="PANTHER" id="PTHR13169:SF0">
    <property type="entry name" value="UBIQUITIN-LIKE PROTEIN 3"/>
    <property type="match status" value="1"/>
</dbReference>
<keyword evidence="4" id="KW-1185">Reference proteome</keyword>
<sequence length="267" mass="28411">MQTKSSSQSPSLPALELGNMSLSPSTTVSPEAGLTDTSPQGTQVRAGENVSGGDGHSAIATKSTEPVESETQPQAVVDPGEEAKDGPPAPLPLTIDTSAPALARQNSEAIGPDLPTPMLQNFPQTGPHIQFILLLASAGTRHPFQLNERYLKRRNVAAMGMDGKFDPSVISVYNLKELIFKDWRDDWDGKPSSPSAIRLIYFGQLLADNTSLKECKIQTDGATNVLHISIKPQEAMDDDDAGKAGKSSMSRDREGSAAGRGCRCVIL</sequence>
<dbReference type="Pfam" id="PF13881">
    <property type="entry name" value="Rad60-SLD_2"/>
    <property type="match status" value="1"/>
</dbReference>
<dbReference type="InterPro" id="IPR040015">
    <property type="entry name" value="UBL3-like"/>
</dbReference>
<evidence type="ECO:0000313" key="4">
    <source>
        <dbReference type="Proteomes" id="UP000799439"/>
    </source>
</evidence>
<feature type="region of interest" description="Disordered" evidence="1">
    <location>
        <begin position="236"/>
        <end position="260"/>
    </location>
</feature>
<dbReference type="SUPFAM" id="SSF54236">
    <property type="entry name" value="Ubiquitin-like"/>
    <property type="match status" value="1"/>
</dbReference>
<reference evidence="3" key="1">
    <citation type="journal article" date="2020" name="Stud. Mycol.">
        <title>101 Dothideomycetes genomes: a test case for predicting lifestyles and emergence of pathogens.</title>
        <authorList>
            <person name="Haridas S."/>
            <person name="Albert R."/>
            <person name="Binder M."/>
            <person name="Bloem J."/>
            <person name="Labutti K."/>
            <person name="Salamov A."/>
            <person name="Andreopoulos B."/>
            <person name="Baker S."/>
            <person name="Barry K."/>
            <person name="Bills G."/>
            <person name="Bluhm B."/>
            <person name="Cannon C."/>
            <person name="Castanera R."/>
            <person name="Culley D."/>
            <person name="Daum C."/>
            <person name="Ezra D."/>
            <person name="Gonzalez J."/>
            <person name="Henrissat B."/>
            <person name="Kuo A."/>
            <person name="Liang C."/>
            <person name="Lipzen A."/>
            <person name="Lutzoni F."/>
            <person name="Magnuson J."/>
            <person name="Mondo S."/>
            <person name="Nolan M."/>
            <person name="Ohm R."/>
            <person name="Pangilinan J."/>
            <person name="Park H.-J."/>
            <person name="Ramirez L."/>
            <person name="Alfaro M."/>
            <person name="Sun H."/>
            <person name="Tritt A."/>
            <person name="Yoshinaga Y."/>
            <person name="Zwiers L.-H."/>
            <person name="Turgeon B."/>
            <person name="Goodwin S."/>
            <person name="Spatafora J."/>
            <person name="Crous P."/>
            <person name="Grigoriev I."/>
        </authorList>
    </citation>
    <scope>NUCLEOTIDE SEQUENCE</scope>
    <source>
        <strain evidence="3">CBS 260.36</strain>
    </source>
</reference>
<name>A0A9P4MFG4_9PEZI</name>
<dbReference type="EMBL" id="ML996086">
    <property type="protein sequence ID" value="KAF2152355.1"/>
    <property type="molecule type" value="Genomic_DNA"/>
</dbReference>
<dbReference type="InterPro" id="IPR000626">
    <property type="entry name" value="Ubiquitin-like_dom"/>
</dbReference>
<dbReference type="PANTHER" id="PTHR13169">
    <property type="entry name" value="UBIQUITIN-LIKE PROTEIN 3 HCG-1 PROTEIN"/>
    <property type="match status" value="1"/>
</dbReference>
<feature type="compositionally biased region" description="Polar residues" evidence="1">
    <location>
        <begin position="60"/>
        <end position="74"/>
    </location>
</feature>
<evidence type="ECO:0000259" key="2">
    <source>
        <dbReference type="PROSITE" id="PS50053"/>
    </source>
</evidence>
<feature type="compositionally biased region" description="Polar residues" evidence="1">
    <location>
        <begin position="1"/>
        <end position="11"/>
    </location>
</feature>
<feature type="compositionally biased region" description="Polar residues" evidence="1">
    <location>
        <begin position="20"/>
        <end position="43"/>
    </location>
</feature>
<protein>
    <recommendedName>
        <fullName evidence="2">Ubiquitin-like domain-containing protein</fullName>
    </recommendedName>
</protein>
<dbReference type="InterPro" id="IPR039540">
    <property type="entry name" value="UBL3-like_ubiquitin_dom"/>
</dbReference>